<dbReference type="NCBIfam" id="NF006367">
    <property type="entry name" value="PRK08591.1"/>
    <property type="match status" value="1"/>
</dbReference>
<evidence type="ECO:0000256" key="2">
    <source>
        <dbReference type="ARBA" id="ARBA00022741"/>
    </source>
</evidence>
<dbReference type="AlphaFoldDB" id="A0A6I2MAT6"/>
<dbReference type="Pfam" id="PF00289">
    <property type="entry name" value="Biotin_carb_N"/>
    <property type="match status" value="1"/>
</dbReference>
<proteinExistence type="predicted"/>
<keyword evidence="1" id="KW-0436">Ligase</keyword>
<dbReference type="GO" id="GO:0016874">
    <property type="term" value="F:ligase activity"/>
    <property type="evidence" value="ECO:0007669"/>
    <property type="project" value="UniProtKB-KW"/>
</dbReference>
<feature type="domain" description="Biotin carboxylation" evidence="7">
    <location>
        <begin position="1"/>
        <end position="444"/>
    </location>
</feature>
<dbReference type="SUPFAM" id="SSF52440">
    <property type="entry name" value="PreATP-grasp domain"/>
    <property type="match status" value="1"/>
</dbReference>
<keyword evidence="3 5" id="KW-0067">ATP-binding</keyword>
<feature type="domain" description="ATP-grasp" evidence="6">
    <location>
        <begin position="119"/>
        <end position="316"/>
    </location>
</feature>
<evidence type="ECO:0000256" key="3">
    <source>
        <dbReference type="ARBA" id="ARBA00022840"/>
    </source>
</evidence>
<dbReference type="Pfam" id="PF02786">
    <property type="entry name" value="CPSase_L_D2"/>
    <property type="match status" value="1"/>
</dbReference>
<reference evidence="8 9" key="1">
    <citation type="submission" date="2019-11" db="EMBL/GenBank/DDBJ databases">
        <title>Bacillus idriensis genome.</title>
        <authorList>
            <person name="Konopka E.N."/>
            <person name="Newman J.D."/>
        </authorList>
    </citation>
    <scope>NUCLEOTIDE SEQUENCE [LARGE SCALE GENOMIC DNA]</scope>
    <source>
        <strain evidence="8 9">DSM 19097</strain>
    </source>
</reference>
<dbReference type="InterPro" id="IPR005482">
    <property type="entry name" value="Biotin_COase_C"/>
</dbReference>
<evidence type="ECO:0000256" key="5">
    <source>
        <dbReference type="PROSITE-ProRule" id="PRU00409"/>
    </source>
</evidence>
<gene>
    <name evidence="8" type="ORF">GJU41_06170</name>
</gene>
<evidence type="ECO:0000259" key="6">
    <source>
        <dbReference type="PROSITE" id="PS50975"/>
    </source>
</evidence>
<dbReference type="InterPro" id="IPR011761">
    <property type="entry name" value="ATP-grasp"/>
</dbReference>
<dbReference type="PROSITE" id="PS00866">
    <property type="entry name" value="CPSASE_1"/>
    <property type="match status" value="1"/>
</dbReference>
<sequence length="445" mass="49247">MKKILIANRGEIALRIIQTCKKMGIETVVIFSDADAELPFVKEADYAFRIGEAPVAKSYLLKDEILNIAVREQVDGIHPGYGFLSENTEFAQAAKEKGIKFIGPHSETMALMGDKVAARKTMKEALVPVVPGSVTGISTVEDACSFAAEIGYPVMLKASGGGGGIGMQRCDDEAALIKCFDSTKTRAKAYFGNDEVFIEKFIADARHIEIQLFGDHHGNVVHMFERDCSVQRRNQKVVEESPSPHLSDETRAKMCEAAIAAAKHVGYINAGTIEFIVDDKENFYFLEMNTRLQVEHRVTEGVTGLDLVELQIRTAAGNALPFTQDEITKNGHSIQFRLYAEDPVKFIPSPGLIKAFTFSEMNGVIVDRAYAEGNTVTPFYDPLVAKIIVNGNSREETIEKARTFLNEMKIEGIKTNLPLFIHILSNEQFNRGRYSTSFLQTAVFA</sequence>
<dbReference type="RefSeq" id="WP_154318162.1">
    <property type="nucleotide sequence ID" value="NZ_CAJGAA010000001.1"/>
</dbReference>
<dbReference type="InterPro" id="IPR005481">
    <property type="entry name" value="BC-like_N"/>
</dbReference>
<evidence type="ECO:0000256" key="4">
    <source>
        <dbReference type="ARBA" id="ARBA00023267"/>
    </source>
</evidence>
<dbReference type="PANTHER" id="PTHR18866">
    <property type="entry name" value="CARBOXYLASE:PYRUVATE/ACETYL-COA/PROPIONYL-COA CARBOXYLASE"/>
    <property type="match status" value="1"/>
</dbReference>
<keyword evidence="2 5" id="KW-0547">Nucleotide-binding</keyword>
<dbReference type="InterPro" id="IPR016185">
    <property type="entry name" value="PreATP-grasp_dom_sf"/>
</dbReference>
<dbReference type="PANTHER" id="PTHR18866:SF128">
    <property type="entry name" value="UREA AMIDOLYASE"/>
    <property type="match status" value="1"/>
</dbReference>
<dbReference type="FunFam" id="3.40.50.20:FF:000010">
    <property type="entry name" value="Propionyl-CoA carboxylase subunit alpha"/>
    <property type="match status" value="1"/>
</dbReference>
<dbReference type="InterPro" id="IPR005479">
    <property type="entry name" value="CPAse_ATP-bd"/>
</dbReference>
<dbReference type="PROSITE" id="PS00867">
    <property type="entry name" value="CPSASE_2"/>
    <property type="match status" value="1"/>
</dbReference>
<organism evidence="8 9">
    <name type="scientific">Metabacillus idriensis</name>
    <dbReference type="NCBI Taxonomy" id="324768"/>
    <lineage>
        <taxon>Bacteria</taxon>
        <taxon>Bacillati</taxon>
        <taxon>Bacillota</taxon>
        <taxon>Bacilli</taxon>
        <taxon>Bacillales</taxon>
        <taxon>Bacillaceae</taxon>
        <taxon>Metabacillus</taxon>
    </lineage>
</organism>
<protein>
    <submittedName>
        <fullName evidence="8">Acetyl-CoA carboxylase biotin carboxylase subunit</fullName>
    </submittedName>
</protein>
<dbReference type="PROSITE" id="PS50979">
    <property type="entry name" value="BC"/>
    <property type="match status" value="1"/>
</dbReference>
<evidence type="ECO:0000313" key="9">
    <source>
        <dbReference type="Proteomes" id="UP000441585"/>
    </source>
</evidence>
<dbReference type="EMBL" id="WKKF01000001">
    <property type="protein sequence ID" value="MRX53551.1"/>
    <property type="molecule type" value="Genomic_DNA"/>
</dbReference>
<dbReference type="GO" id="GO:0005524">
    <property type="term" value="F:ATP binding"/>
    <property type="evidence" value="ECO:0007669"/>
    <property type="project" value="UniProtKB-UniRule"/>
</dbReference>
<evidence type="ECO:0000256" key="1">
    <source>
        <dbReference type="ARBA" id="ARBA00022598"/>
    </source>
</evidence>
<dbReference type="PROSITE" id="PS50975">
    <property type="entry name" value="ATP_GRASP"/>
    <property type="match status" value="1"/>
</dbReference>
<accession>A0A6I2MAT6</accession>
<keyword evidence="4" id="KW-0092">Biotin</keyword>
<dbReference type="InterPro" id="IPR011764">
    <property type="entry name" value="Biotin_carboxylation_dom"/>
</dbReference>
<dbReference type="InterPro" id="IPR050856">
    <property type="entry name" value="Biotin_carboxylase_complex"/>
</dbReference>
<evidence type="ECO:0000259" key="7">
    <source>
        <dbReference type="PROSITE" id="PS50979"/>
    </source>
</evidence>
<name>A0A6I2MAT6_9BACI</name>
<dbReference type="Pfam" id="PF02785">
    <property type="entry name" value="Biotin_carb_C"/>
    <property type="match status" value="1"/>
</dbReference>
<dbReference type="SMART" id="SM00878">
    <property type="entry name" value="Biotin_carb_C"/>
    <property type="match status" value="1"/>
</dbReference>
<dbReference type="Proteomes" id="UP000441585">
    <property type="component" value="Unassembled WGS sequence"/>
</dbReference>
<dbReference type="SUPFAM" id="SSF56059">
    <property type="entry name" value="Glutathione synthetase ATP-binding domain-like"/>
    <property type="match status" value="1"/>
</dbReference>
<dbReference type="InterPro" id="IPR011054">
    <property type="entry name" value="Rudment_hybrid_motif"/>
</dbReference>
<dbReference type="Gene3D" id="3.30.470.20">
    <property type="entry name" value="ATP-grasp fold, B domain"/>
    <property type="match status" value="1"/>
</dbReference>
<dbReference type="GO" id="GO:0046872">
    <property type="term" value="F:metal ion binding"/>
    <property type="evidence" value="ECO:0007669"/>
    <property type="project" value="InterPro"/>
</dbReference>
<evidence type="ECO:0000313" key="8">
    <source>
        <dbReference type="EMBL" id="MRX53551.1"/>
    </source>
</evidence>
<keyword evidence="9" id="KW-1185">Reference proteome</keyword>
<comment type="caution">
    <text evidence="8">The sequence shown here is derived from an EMBL/GenBank/DDBJ whole genome shotgun (WGS) entry which is preliminary data.</text>
</comment>
<dbReference type="SUPFAM" id="SSF51246">
    <property type="entry name" value="Rudiment single hybrid motif"/>
    <property type="match status" value="1"/>
</dbReference>